<evidence type="ECO:0000313" key="4">
    <source>
        <dbReference type="Proteomes" id="UP000321057"/>
    </source>
</evidence>
<dbReference type="Proteomes" id="UP000321057">
    <property type="component" value="Unassembled WGS sequence"/>
</dbReference>
<dbReference type="RefSeq" id="WP_042738298.1">
    <property type="nucleotide sequence ID" value="NZ_BKAX01000003.1"/>
</dbReference>
<sequence length="75" mass="8670">MSDLQNDHLLKVNRLSREILDYVISKSQTYGDAKENLNDLKVAAKSHFKTEHLVTIYEQALIKLEEEINATLIKK</sequence>
<dbReference type="EMBL" id="BKAX01000003">
    <property type="protein sequence ID" value="GEQ05556.1"/>
    <property type="molecule type" value="Genomic_DNA"/>
</dbReference>
<evidence type="ECO:0000313" key="2">
    <source>
        <dbReference type="EMBL" id="SUM33815.1"/>
    </source>
</evidence>
<dbReference type="EMBL" id="UHDK01000001">
    <property type="protein sequence ID" value="SUM33815.1"/>
    <property type="molecule type" value="Genomic_DNA"/>
</dbReference>
<dbReference type="AlphaFoldDB" id="A0A0D0RNE3"/>
<keyword evidence="4" id="KW-1185">Reference proteome</keyword>
<name>A0A0D0RNE3_STAGA</name>
<reference evidence="1 4" key="2">
    <citation type="submission" date="2019-07" db="EMBL/GenBank/DDBJ databases">
        <title>Whole genome shotgun sequence of Staphylococcus gallinarum NBRC 109767.</title>
        <authorList>
            <person name="Hosoyama A."/>
            <person name="Uohara A."/>
            <person name="Ohji S."/>
            <person name="Ichikawa N."/>
        </authorList>
    </citation>
    <scope>NUCLEOTIDE SEQUENCE [LARGE SCALE GENOMIC DNA]</scope>
    <source>
        <strain evidence="1 4">NBRC 109767</strain>
    </source>
</reference>
<gene>
    <name evidence="2" type="ORF">NCTC12195_03284</name>
    <name evidence="1" type="ORF">SGA02_13840</name>
</gene>
<dbReference type="Proteomes" id="UP000255277">
    <property type="component" value="Unassembled WGS sequence"/>
</dbReference>
<reference evidence="2 3" key="1">
    <citation type="submission" date="2018-06" db="EMBL/GenBank/DDBJ databases">
        <authorList>
            <consortium name="Pathogen Informatics"/>
            <person name="Doyle S."/>
        </authorList>
    </citation>
    <scope>NUCLEOTIDE SEQUENCE [LARGE SCALE GENOMIC DNA]</scope>
    <source>
        <strain evidence="2 3">NCTC12195</strain>
    </source>
</reference>
<dbReference type="STRING" id="1293.SH09_03760"/>
<protein>
    <submittedName>
        <fullName evidence="2">Putative phi PVL-like protein</fullName>
    </submittedName>
</protein>
<organism evidence="2 3">
    <name type="scientific">Staphylococcus gallinarum</name>
    <dbReference type="NCBI Taxonomy" id="1293"/>
    <lineage>
        <taxon>Bacteria</taxon>
        <taxon>Bacillati</taxon>
        <taxon>Bacillota</taxon>
        <taxon>Bacilli</taxon>
        <taxon>Bacillales</taxon>
        <taxon>Staphylococcaceae</taxon>
        <taxon>Staphylococcus</taxon>
    </lineage>
</organism>
<evidence type="ECO:0000313" key="1">
    <source>
        <dbReference type="EMBL" id="GEQ05556.1"/>
    </source>
</evidence>
<accession>A0A0D0RNE3</accession>
<proteinExistence type="predicted"/>
<evidence type="ECO:0000313" key="3">
    <source>
        <dbReference type="Proteomes" id="UP000255277"/>
    </source>
</evidence>